<feature type="compositionally biased region" description="Polar residues" evidence="1">
    <location>
        <begin position="467"/>
        <end position="481"/>
    </location>
</feature>
<feature type="compositionally biased region" description="Pro residues" evidence="1">
    <location>
        <begin position="490"/>
        <end position="505"/>
    </location>
</feature>
<dbReference type="AlphaFoldDB" id="A0A0G4KWE9"/>
<protein>
    <recommendedName>
        <fullName evidence="4">TeaA receptor TeaR</fullName>
    </recommendedName>
</protein>
<gene>
    <name evidence="2" type="ORF">BN1708_011010</name>
</gene>
<feature type="compositionally biased region" description="Polar residues" evidence="1">
    <location>
        <begin position="204"/>
        <end position="220"/>
    </location>
</feature>
<dbReference type="EMBL" id="CVQH01005224">
    <property type="protein sequence ID" value="CRK14006.1"/>
    <property type="molecule type" value="Genomic_DNA"/>
</dbReference>
<dbReference type="Proteomes" id="UP000044602">
    <property type="component" value="Unassembled WGS sequence"/>
</dbReference>
<feature type="compositionally biased region" description="Polar residues" evidence="1">
    <location>
        <begin position="320"/>
        <end position="339"/>
    </location>
</feature>
<accession>A0A0G4KWE9</accession>
<dbReference type="STRING" id="100787.A0A0G4KWE9"/>
<name>A0A0G4KWE9_VERLO</name>
<evidence type="ECO:0008006" key="4">
    <source>
        <dbReference type="Google" id="ProtNLM"/>
    </source>
</evidence>
<reference evidence="2 3" key="1">
    <citation type="submission" date="2015-05" db="EMBL/GenBank/DDBJ databases">
        <authorList>
            <person name="Wang D.B."/>
            <person name="Wang M."/>
        </authorList>
    </citation>
    <scope>NUCLEOTIDE SEQUENCE [LARGE SCALE GENOMIC DNA]</scope>
    <source>
        <strain evidence="2">VL1</strain>
    </source>
</reference>
<sequence length="538" mass="58497">MTTMAGAPASTATITATTNNNDVQQWDFASNNHVEEYSQDTVSPIISEYGSRPANGNASAGYEYGFEPLPPSRKKHSVENMSSLKNARSWDRSNRSSDASTKPTWTDDLSAPKRAGTGDKRTTADQPLKHWDDENSKWIHRDKLAKIESRELQAAGIYLPRSRASSKVRKGRSEERHQGTKRTASAAAEDRDHSVPASRHRKNSSAAENSLSDNQAQTPSWDLRLPEEIEAEGDPYWTSTSSRAGSKIPVAKMSPLPIPETFIDRNSPSTRRQSDVPREAESIAYPKTRSRAGSINALAEPAAAGTLQPAKRSATDVSPRKTTPTARKTSAPIKSNGSVSGRPRTRGGPNKDSTSSTGTTRPSTRSGELSPGNRAPEGEPPWMIGSYKPDPRLPPDQQLLPTVARRLQQEKWEKEGKFGSVYDKEFRPMTDDALLSPPVPGPSGAQEEEKQPQEQSDEWPLKPIESKSPTLKQGTSYSTIPKISDKPQVSPLPSPRTPGPVPQSPPTAQLQPARVPDASAENDDVAQKKGGCGCCIIM</sequence>
<evidence type="ECO:0000313" key="2">
    <source>
        <dbReference type="EMBL" id="CRK14006.1"/>
    </source>
</evidence>
<organism evidence="2 3">
    <name type="scientific">Verticillium longisporum</name>
    <name type="common">Verticillium dahliae var. longisporum</name>
    <dbReference type="NCBI Taxonomy" id="100787"/>
    <lineage>
        <taxon>Eukaryota</taxon>
        <taxon>Fungi</taxon>
        <taxon>Dikarya</taxon>
        <taxon>Ascomycota</taxon>
        <taxon>Pezizomycotina</taxon>
        <taxon>Sordariomycetes</taxon>
        <taxon>Hypocreomycetidae</taxon>
        <taxon>Glomerellales</taxon>
        <taxon>Plectosphaerellaceae</taxon>
        <taxon>Verticillium</taxon>
    </lineage>
</organism>
<evidence type="ECO:0000256" key="1">
    <source>
        <dbReference type="SAM" id="MobiDB-lite"/>
    </source>
</evidence>
<feature type="compositionally biased region" description="Basic and acidic residues" evidence="1">
    <location>
        <begin position="116"/>
        <end position="151"/>
    </location>
</feature>
<feature type="compositionally biased region" description="Basic and acidic residues" evidence="1">
    <location>
        <begin position="272"/>
        <end position="281"/>
    </location>
</feature>
<proteinExistence type="predicted"/>
<feature type="region of interest" description="Disordered" evidence="1">
    <location>
        <begin position="47"/>
        <end position="530"/>
    </location>
</feature>
<feature type="compositionally biased region" description="Basic and acidic residues" evidence="1">
    <location>
        <begin position="407"/>
        <end position="430"/>
    </location>
</feature>
<keyword evidence="3" id="KW-1185">Reference proteome</keyword>
<evidence type="ECO:0000313" key="3">
    <source>
        <dbReference type="Proteomes" id="UP000044602"/>
    </source>
</evidence>
<feature type="compositionally biased region" description="Low complexity" evidence="1">
    <location>
        <begin position="353"/>
        <end position="367"/>
    </location>
</feature>